<comment type="caution">
    <text evidence="1">The sequence shown here is derived from an EMBL/GenBank/DDBJ whole genome shotgun (WGS) entry which is preliminary data.</text>
</comment>
<sequence length="113" mass="12963">MNSLNQMFIYLVKLGILSSAKVGLQYQGPEVDAMKAIAHAHAQHSLKLFETALWDFKAQLEEDPIVHRHLSSPYDTLLEQNLYRLIESFSRVKIAHIVELIELPVEHVEKKLS</sequence>
<reference evidence="1 2" key="1">
    <citation type="journal article" date="2022" name="Plant J.">
        <title>Chromosome-level genome of Camellia lanceoleosa provides a valuable resource for understanding genome evolution and self-incompatibility.</title>
        <authorList>
            <person name="Gong W."/>
            <person name="Xiao S."/>
            <person name="Wang L."/>
            <person name="Liao Z."/>
            <person name="Chang Y."/>
            <person name="Mo W."/>
            <person name="Hu G."/>
            <person name="Li W."/>
            <person name="Zhao G."/>
            <person name="Zhu H."/>
            <person name="Hu X."/>
            <person name="Ji K."/>
            <person name="Xiang X."/>
            <person name="Song Q."/>
            <person name="Yuan D."/>
            <person name="Jin S."/>
            <person name="Zhang L."/>
        </authorList>
    </citation>
    <scope>NUCLEOTIDE SEQUENCE [LARGE SCALE GENOMIC DNA]</scope>
    <source>
        <strain evidence="1">SQ_2022a</strain>
    </source>
</reference>
<accession>A0ACC0HEK9</accession>
<evidence type="ECO:0000313" key="2">
    <source>
        <dbReference type="Proteomes" id="UP001060215"/>
    </source>
</evidence>
<dbReference type="EMBL" id="CM045762">
    <property type="protein sequence ID" value="KAI8011566.1"/>
    <property type="molecule type" value="Genomic_DNA"/>
</dbReference>
<dbReference type="Proteomes" id="UP001060215">
    <property type="component" value="Chromosome 5"/>
</dbReference>
<protein>
    <submittedName>
        <fullName evidence="1">Uncharacterized protein</fullName>
    </submittedName>
</protein>
<proteinExistence type="predicted"/>
<evidence type="ECO:0000313" key="1">
    <source>
        <dbReference type="EMBL" id="KAI8011566.1"/>
    </source>
</evidence>
<gene>
    <name evidence="1" type="ORF">LOK49_LG06G01860</name>
</gene>
<organism evidence="1 2">
    <name type="scientific">Camellia lanceoleosa</name>
    <dbReference type="NCBI Taxonomy" id="1840588"/>
    <lineage>
        <taxon>Eukaryota</taxon>
        <taxon>Viridiplantae</taxon>
        <taxon>Streptophyta</taxon>
        <taxon>Embryophyta</taxon>
        <taxon>Tracheophyta</taxon>
        <taxon>Spermatophyta</taxon>
        <taxon>Magnoliopsida</taxon>
        <taxon>eudicotyledons</taxon>
        <taxon>Gunneridae</taxon>
        <taxon>Pentapetalae</taxon>
        <taxon>asterids</taxon>
        <taxon>Ericales</taxon>
        <taxon>Theaceae</taxon>
        <taxon>Camellia</taxon>
    </lineage>
</organism>
<keyword evidence="2" id="KW-1185">Reference proteome</keyword>
<name>A0ACC0HEK9_9ERIC</name>